<dbReference type="Pfam" id="PF08125">
    <property type="entry name" value="Mannitol_dh_C"/>
    <property type="match status" value="1"/>
</dbReference>
<evidence type="ECO:0000259" key="4">
    <source>
        <dbReference type="Pfam" id="PF01232"/>
    </source>
</evidence>
<dbReference type="Proteomes" id="UP000288024">
    <property type="component" value="Unassembled WGS sequence"/>
</dbReference>
<dbReference type="GO" id="GO:0019592">
    <property type="term" value="P:mannitol catabolic process"/>
    <property type="evidence" value="ECO:0007669"/>
    <property type="project" value="TreeGrafter"/>
</dbReference>
<feature type="domain" description="Mannitol dehydrogenase C-terminal" evidence="5">
    <location>
        <begin position="281"/>
        <end position="476"/>
    </location>
</feature>
<dbReference type="GO" id="GO:0005829">
    <property type="term" value="C:cytosol"/>
    <property type="evidence" value="ECO:0007669"/>
    <property type="project" value="TreeGrafter"/>
</dbReference>
<comment type="caution">
    <text evidence="6">The sequence shown here is derived from an EMBL/GenBank/DDBJ whole genome shotgun (WGS) entry which is preliminary data.</text>
</comment>
<dbReference type="Gene3D" id="3.40.50.720">
    <property type="entry name" value="NAD(P)-binding Rossmann-like Domain"/>
    <property type="match status" value="1"/>
</dbReference>
<evidence type="ECO:0000259" key="5">
    <source>
        <dbReference type="Pfam" id="PF08125"/>
    </source>
</evidence>
<dbReference type="PANTHER" id="PTHR30524:SF0">
    <property type="entry name" value="ALTRONATE OXIDOREDUCTASE-RELATED"/>
    <property type="match status" value="1"/>
</dbReference>
<feature type="domain" description="Mannitol dehydrogenase N-terminal" evidence="4">
    <location>
        <begin position="25"/>
        <end position="268"/>
    </location>
</feature>
<accession>A0A3S2TVT2</accession>
<proteinExistence type="predicted"/>
<keyword evidence="1" id="KW-0560">Oxidoreductase</keyword>
<dbReference type="PANTHER" id="PTHR30524">
    <property type="entry name" value="MANNITOL-1-PHOSPHATE 5-DEHYDROGENASE"/>
    <property type="match status" value="1"/>
</dbReference>
<evidence type="ECO:0000256" key="1">
    <source>
        <dbReference type="ARBA" id="ARBA00023002"/>
    </source>
</evidence>
<gene>
    <name evidence="6" type="ORF">EM808_08990</name>
</gene>
<keyword evidence="7" id="KW-1185">Reference proteome</keyword>
<comment type="catalytic activity">
    <reaction evidence="3">
        <text>D-mannitol 1-phosphate + NAD(+) = beta-D-fructose 6-phosphate + NADH + H(+)</text>
        <dbReference type="Rhea" id="RHEA:19661"/>
        <dbReference type="ChEBI" id="CHEBI:15378"/>
        <dbReference type="ChEBI" id="CHEBI:57540"/>
        <dbReference type="ChEBI" id="CHEBI:57634"/>
        <dbReference type="ChEBI" id="CHEBI:57945"/>
        <dbReference type="ChEBI" id="CHEBI:61381"/>
        <dbReference type="EC" id="1.1.1.17"/>
    </reaction>
</comment>
<dbReference type="NCBIfam" id="NF002969">
    <property type="entry name" value="PRK03643.1"/>
    <property type="match status" value="1"/>
</dbReference>
<evidence type="ECO:0000313" key="7">
    <source>
        <dbReference type="Proteomes" id="UP000288024"/>
    </source>
</evidence>
<dbReference type="GO" id="GO:0009026">
    <property type="term" value="F:tagaturonate reductase activity"/>
    <property type="evidence" value="ECO:0007669"/>
    <property type="project" value="TreeGrafter"/>
</dbReference>
<name>A0A3S2TVT2_9BACI</name>
<dbReference type="InterPro" id="IPR008927">
    <property type="entry name" value="6-PGluconate_DH-like_C_sf"/>
</dbReference>
<dbReference type="Gene3D" id="1.10.1040.10">
    <property type="entry name" value="N-(1-d-carboxylethyl)-l-norvaline Dehydrogenase, domain 2"/>
    <property type="match status" value="1"/>
</dbReference>
<dbReference type="SUPFAM" id="SSF48179">
    <property type="entry name" value="6-phosphogluconate dehydrogenase C-terminal domain-like"/>
    <property type="match status" value="1"/>
</dbReference>
<dbReference type="GO" id="GO:0019698">
    <property type="term" value="P:D-galacturonate catabolic process"/>
    <property type="evidence" value="ECO:0007669"/>
    <property type="project" value="TreeGrafter"/>
</dbReference>
<evidence type="ECO:0000313" key="6">
    <source>
        <dbReference type="EMBL" id="RVT65613.1"/>
    </source>
</evidence>
<evidence type="ECO:0000256" key="2">
    <source>
        <dbReference type="ARBA" id="ARBA00023027"/>
    </source>
</evidence>
<dbReference type="Pfam" id="PF01232">
    <property type="entry name" value="Mannitol_dh"/>
    <property type="match status" value="1"/>
</dbReference>
<evidence type="ECO:0000256" key="3">
    <source>
        <dbReference type="ARBA" id="ARBA00048615"/>
    </source>
</evidence>
<dbReference type="EMBL" id="RZTZ01000002">
    <property type="protein sequence ID" value="RVT65613.1"/>
    <property type="molecule type" value="Genomic_DNA"/>
</dbReference>
<dbReference type="SUPFAM" id="SSF51735">
    <property type="entry name" value="NAD(P)-binding Rossmann-fold domains"/>
    <property type="match status" value="1"/>
</dbReference>
<dbReference type="GO" id="GO:0008926">
    <property type="term" value="F:mannitol-1-phosphate 5-dehydrogenase activity"/>
    <property type="evidence" value="ECO:0007669"/>
    <property type="project" value="UniProtKB-EC"/>
</dbReference>
<dbReference type="PRINTS" id="PR00084">
    <property type="entry name" value="MTLDHDRGNASE"/>
</dbReference>
<dbReference type="InterPro" id="IPR036291">
    <property type="entry name" value="NAD(P)-bd_dom_sf"/>
</dbReference>
<dbReference type="AlphaFoldDB" id="A0A3S2TVT2"/>
<reference evidence="6 7" key="1">
    <citation type="submission" date="2019-01" db="EMBL/GenBank/DDBJ databases">
        <title>Bacillus sp. M5HDSG1-1, whole genome shotgun sequence.</title>
        <authorList>
            <person name="Tuo L."/>
        </authorList>
    </citation>
    <scope>NUCLEOTIDE SEQUENCE [LARGE SCALE GENOMIC DNA]</scope>
    <source>
        <strain evidence="6 7">M5HDSG1-1</strain>
    </source>
</reference>
<sequence length="495" mass="56722">MIRRRFPLTKSIKSIWNDKRNNYPERIVQFGEGNFLRGFVDWQVDRMNKRAGFRSSVAIVQPRANGTVSKLNDQDGLYTLFLQGLKNGSAISEHTVIEAVSRGIDPYKEYGEYIKLAENPELRFIFSNTTEAGIAFAPDDKLTDTPQSSFPGKLTALLYHRFQYFNGSKEKGVIIIPCELIDRNGDELKKIVLQFASLWNLGGEFTNWLEEYNVFCSSLVDRIVPGYPKDSISEITEELGYEDRLVVVGEQYHLWVIEGPAWLKAELPVEEAGLNTLIVDDMTPFRSRKVRILNGAHTAMTPISFLCKKETVGEAMLDGQIGEFVRELIFNEIIPTLDLPKAELTAYADEIVDRFLNPYITHYVMDISLNSISKFKTRDLPTLLEFVNRKEHLPQKLVFSLSALIYFYKGKRGDEQIMLRDDDSILTFFHEQWSTVDGSQSSMHTFVQNVLQEKMLWEQDLSELAGLVETITNHLMMMEHTGMRKALQACLENTH</sequence>
<dbReference type="InterPro" id="IPR000669">
    <property type="entry name" value="Mannitol_DH"/>
</dbReference>
<protein>
    <submittedName>
        <fullName evidence="6">Tagaturonate reductase</fullName>
    </submittedName>
</protein>
<dbReference type="InterPro" id="IPR013118">
    <property type="entry name" value="Mannitol_DH_C"/>
</dbReference>
<dbReference type="InterPro" id="IPR013328">
    <property type="entry name" value="6PGD_dom2"/>
</dbReference>
<keyword evidence="2" id="KW-0520">NAD</keyword>
<organism evidence="6 7">
    <name type="scientific">Niallia taxi</name>
    <dbReference type="NCBI Taxonomy" id="2499688"/>
    <lineage>
        <taxon>Bacteria</taxon>
        <taxon>Bacillati</taxon>
        <taxon>Bacillota</taxon>
        <taxon>Bacilli</taxon>
        <taxon>Bacillales</taxon>
        <taxon>Bacillaceae</taxon>
        <taxon>Niallia</taxon>
    </lineage>
</organism>
<dbReference type="InterPro" id="IPR013131">
    <property type="entry name" value="Mannitol_DH_N"/>
</dbReference>